<dbReference type="SUPFAM" id="SSF49899">
    <property type="entry name" value="Concanavalin A-like lectins/glucanases"/>
    <property type="match status" value="1"/>
</dbReference>
<accession>A0A6C0D827</accession>
<reference evidence="1" key="1">
    <citation type="journal article" date="2020" name="Nature">
        <title>Giant virus diversity and host interactions through global metagenomics.</title>
        <authorList>
            <person name="Schulz F."/>
            <person name="Roux S."/>
            <person name="Paez-Espino D."/>
            <person name="Jungbluth S."/>
            <person name="Walsh D.A."/>
            <person name="Denef V.J."/>
            <person name="McMahon K.D."/>
            <person name="Konstantinidis K.T."/>
            <person name="Eloe-Fadrosh E.A."/>
            <person name="Kyrpides N.C."/>
            <person name="Woyke T."/>
        </authorList>
    </citation>
    <scope>NUCLEOTIDE SEQUENCE</scope>
    <source>
        <strain evidence="1">GVMAG-M-3300023174-130</strain>
    </source>
</reference>
<dbReference type="AlphaFoldDB" id="A0A6C0D827"/>
<sequence>MQTIAAKELAVGAIPNSSNFSYSIWFYIEDWNYKYGEAKVLYGRMSETTSSVVKGATTFGNDPCPLVVLGETENNLDVSITCYPGTPSSTLGSLDNLSNTKGTGNNIIHTCKVTNVPIQKWVNLLISTYGRTLDVYLDGKLVKTCVMPGIAKINSDANLYVTPLGGFYGWTSKFQYFPTPTDPQTAWNIYQAGYGDSWLSNLFGKYRVKVSFMNNGKEKGYFQI</sequence>
<dbReference type="EMBL" id="MN739549">
    <property type="protein sequence ID" value="QHT12651.1"/>
    <property type="molecule type" value="Genomic_DNA"/>
</dbReference>
<evidence type="ECO:0008006" key="2">
    <source>
        <dbReference type="Google" id="ProtNLM"/>
    </source>
</evidence>
<protein>
    <recommendedName>
        <fullName evidence="2">Lectin/glucanase superfamily protein</fullName>
    </recommendedName>
</protein>
<evidence type="ECO:0000313" key="1">
    <source>
        <dbReference type="EMBL" id="QHT12651.1"/>
    </source>
</evidence>
<name>A0A6C0D827_9ZZZZ</name>
<organism evidence="1">
    <name type="scientific">viral metagenome</name>
    <dbReference type="NCBI Taxonomy" id="1070528"/>
    <lineage>
        <taxon>unclassified sequences</taxon>
        <taxon>metagenomes</taxon>
        <taxon>organismal metagenomes</taxon>
    </lineage>
</organism>
<proteinExistence type="predicted"/>
<dbReference type="InterPro" id="IPR013320">
    <property type="entry name" value="ConA-like_dom_sf"/>
</dbReference>
<dbReference type="Gene3D" id="2.60.120.200">
    <property type="match status" value="1"/>
</dbReference>